<dbReference type="Pfam" id="PF12770">
    <property type="entry name" value="CHAT"/>
    <property type="match status" value="1"/>
</dbReference>
<organism evidence="2 3">
    <name type="scientific">Crucibulum laeve</name>
    <dbReference type="NCBI Taxonomy" id="68775"/>
    <lineage>
        <taxon>Eukaryota</taxon>
        <taxon>Fungi</taxon>
        <taxon>Dikarya</taxon>
        <taxon>Basidiomycota</taxon>
        <taxon>Agaricomycotina</taxon>
        <taxon>Agaricomycetes</taxon>
        <taxon>Agaricomycetidae</taxon>
        <taxon>Agaricales</taxon>
        <taxon>Agaricineae</taxon>
        <taxon>Nidulariaceae</taxon>
        <taxon>Crucibulum</taxon>
    </lineage>
</organism>
<dbReference type="AlphaFoldDB" id="A0A5C3LR85"/>
<sequence length="1164" mass="129478">MNNNAELFLVAAHRLPDEEVTKPGLLNKSGEFFFQRFQRTGNKRELENAITCYENAVILTSPDNPSFTTFLHNAAIALMKRHELTNDNSHIEAAISAFRVLCNLASTASETETNLPETLSPLGKLLSLRYARNGDSADLNEAIVVQRKVIQLTPDGDSAIPAMLNTLGDILIRRFELEGNLLDVDEAISLCEKVLEIAPDDRKETPQTLNILGGAFLRRFECTTEQDDINKAIVLRRRCVDLTHEFDSDMPGRLNNLGSAYVCRFQHLGNVDDLQHGIDILQRAVNLASIDDPDFLGMLNNLGGSFLRRFERTGSLSDADNAISLRKMAVDNMSEDHPDHPSKLNNLGNAFLRRFERTGSLADIDEAISAQQRAVSLLTDGHAHMSLMLTNLGCSYLSRYEQTEDLVDLHEAISVQRRGVQITPGDRIEKSGLFMKNNLANSLMRRFERTRDIQDIDEAIAYQRAIIDLCDDDHPDMPAWLNNLGNFLMHRSKLTGDVTDLDEAVRVQEKSVYIAPMSHSGISAWLSNLANSIVGRFLHQGGTSDIEDAISALERSLILAPQDDASISRWRINLGSAFMALFYQSEEVRDLQRAALQYQLAATHPTGSASVRLNGAIEWASSCQSYDISQALSAYRIAIELLPQVAWMGDTMGKRHLKLIDISNLTNTAVSMACESGDYMLAVEWLEQGRSIVWQQLNSLRTPLDDLSAVNSDLALELLSVSKALENATSRPLDEFSNSNTLHEKMAFQEQSKAHHHLAERWDDLLKRVREIEGFENFLRPLQFMNVLKAIPLGGTVIMINIDPRRCDALALQPSCTSPVHVGLDNFSYKQAQSLRQRLRSCLQSNGSRMRELRAGRLASEPSINTTMKDILSELWLYVAEPILRALKLSGDSPPRLWWCATGPLAFLPLHAAGRYGSAKNSMTATTVSGYVVSSYTPTISVLSRTHIPNIVGNFTGFLIVSQPNTPSLASIPNTTKEARVIEKQLISSNFQSITLEGENATVNNIMQQMEDCGWVHLACHAIQNDEDPIRSSFYLHDGQLELQHILKKSLSKADFAFLSACQTGKGDEKLSEEAVHLAAGMMHAGYRSIVATMWSISDEHAPLVAREFYSALLNKCDENQELIVPNSTNAAYALHQATIVLRNRLGDSETSLLSWVPYIHLGL</sequence>
<dbReference type="STRING" id="68775.A0A5C3LR85"/>
<dbReference type="InterPro" id="IPR011990">
    <property type="entry name" value="TPR-like_helical_dom_sf"/>
</dbReference>
<feature type="domain" description="CHAT" evidence="1">
    <location>
        <begin position="871"/>
        <end position="1163"/>
    </location>
</feature>
<gene>
    <name evidence="2" type="ORF">BDQ12DRAFT_760280</name>
</gene>
<protein>
    <submittedName>
        <fullName evidence="2">CHAT domain-containing protein</fullName>
    </submittedName>
</protein>
<dbReference type="EMBL" id="ML213624">
    <property type="protein sequence ID" value="TFK35107.1"/>
    <property type="molecule type" value="Genomic_DNA"/>
</dbReference>
<evidence type="ECO:0000313" key="3">
    <source>
        <dbReference type="Proteomes" id="UP000308652"/>
    </source>
</evidence>
<name>A0A5C3LR85_9AGAR</name>
<dbReference type="Proteomes" id="UP000308652">
    <property type="component" value="Unassembled WGS sequence"/>
</dbReference>
<proteinExistence type="predicted"/>
<dbReference type="PANTHER" id="PTHR19959:SF119">
    <property type="entry name" value="FUNGAL LIPASE-LIKE DOMAIN-CONTAINING PROTEIN"/>
    <property type="match status" value="1"/>
</dbReference>
<dbReference type="Gene3D" id="1.25.40.10">
    <property type="entry name" value="Tetratricopeptide repeat domain"/>
    <property type="match status" value="3"/>
</dbReference>
<accession>A0A5C3LR85</accession>
<dbReference type="InterPro" id="IPR024983">
    <property type="entry name" value="CHAT_dom"/>
</dbReference>
<evidence type="ECO:0000259" key="1">
    <source>
        <dbReference type="Pfam" id="PF12770"/>
    </source>
</evidence>
<evidence type="ECO:0000313" key="2">
    <source>
        <dbReference type="EMBL" id="TFK35107.1"/>
    </source>
</evidence>
<keyword evidence="3" id="KW-1185">Reference proteome</keyword>
<dbReference type="PANTHER" id="PTHR19959">
    <property type="entry name" value="KINESIN LIGHT CHAIN"/>
    <property type="match status" value="1"/>
</dbReference>
<reference evidence="2 3" key="1">
    <citation type="journal article" date="2019" name="Nat. Ecol. Evol.">
        <title>Megaphylogeny resolves global patterns of mushroom evolution.</title>
        <authorList>
            <person name="Varga T."/>
            <person name="Krizsan K."/>
            <person name="Foldi C."/>
            <person name="Dima B."/>
            <person name="Sanchez-Garcia M."/>
            <person name="Sanchez-Ramirez S."/>
            <person name="Szollosi G.J."/>
            <person name="Szarkandi J.G."/>
            <person name="Papp V."/>
            <person name="Albert L."/>
            <person name="Andreopoulos W."/>
            <person name="Angelini C."/>
            <person name="Antonin V."/>
            <person name="Barry K.W."/>
            <person name="Bougher N.L."/>
            <person name="Buchanan P."/>
            <person name="Buyck B."/>
            <person name="Bense V."/>
            <person name="Catcheside P."/>
            <person name="Chovatia M."/>
            <person name="Cooper J."/>
            <person name="Damon W."/>
            <person name="Desjardin D."/>
            <person name="Finy P."/>
            <person name="Geml J."/>
            <person name="Haridas S."/>
            <person name="Hughes K."/>
            <person name="Justo A."/>
            <person name="Karasinski D."/>
            <person name="Kautmanova I."/>
            <person name="Kiss B."/>
            <person name="Kocsube S."/>
            <person name="Kotiranta H."/>
            <person name="LaButti K.M."/>
            <person name="Lechner B.E."/>
            <person name="Liimatainen K."/>
            <person name="Lipzen A."/>
            <person name="Lukacs Z."/>
            <person name="Mihaltcheva S."/>
            <person name="Morgado L.N."/>
            <person name="Niskanen T."/>
            <person name="Noordeloos M.E."/>
            <person name="Ohm R.A."/>
            <person name="Ortiz-Santana B."/>
            <person name="Ovrebo C."/>
            <person name="Racz N."/>
            <person name="Riley R."/>
            <person name="Savchenko A."/>
            <person name="Shiryaev A."/>
            <person name="Soop K."/>
            <person name="Spirin V."/>
            <person name="Szebenyi C."/>
            <person name="Tomsovsky M."/>
            <person name="Tulloss R.E."/>
            <person name="Uehling J."/>
            <person name="Grigoriev I.V."/>
            <person name="Vagvolgyi C."/>
            <person name="Papp T."/>
            <person name="Martin F.M."/>
            <person name="Miettinen O."/>
            <person name="Hibbett D.S."/>
            <person name="Nagy L.G."/>
        </authorList>
    </citation>
    <scope>NUCLEOTIDE SEQUENCE [LARGE SCALE GENOMIC DNA]</scope>
    <source>
        <strain evidence="2 3">CBS 166.37</strain>
    </source>
</reference>
<dbReference type="SUPFAM" id="SSF48452">
    <property type="entry name" value="TPR-like"/>
    <property type="match status" value="2"/>
</dbReference>
<dbReference type="OrthoDB" id="9991317at2759"/>